<feature type="domain" description="Tetrapyrrole biosynthesis uroporphyrinogen III synthase" evidence="10">
    <location>
        <begin position="14"/>
        <end position="243"/>
    </location>
</feature>
<evidence type="ECO:0000256" key="2">
    <source>
        <dbReference type="ARBA" id="ARBA00008133"/>
    </source>
</evidence>
<evidence type="ECO:0000256" key="8">
    <source>
        <dbReference type="ARBA" id="ARBA00048617"/>
    </source>
</evidence>
<dbReference type="GO" id="GO:0004852">
    <property type="term" value="F:uroporphyrinogen-III synthase activity"/>
    <property type="evidence" value="ECO:0007669"/>
    <property type="project" value="UniProtKB-UniRule"/>
</dbReference>
<name>A0A4R1KPZ3_9PAST</name>
<comment type="catalytic activity">
    <reaction evidence="8 9">
        <text>hydroxymethylbilane = uroporphyrinogen III + H2O</text>
        <dbReference type="Rhea" id="RHEA:18965"/>
        <dbReference type="ChEBI" id="CHEBI:15377"/>
        <dbReference type="ChEBI" id="CHEBI:57308"/>
        <dbReference type="ChEBI" id="CHEBI:57845"/>
        <dbReference type="EC" id="4.2.1.75"/>
    </reaction>
</comment>
<dbReference type="PANTHER" id="PTHR38042:SF1">
    <property type="entry name" value="UROPORPHYRINOGEN-III SYNTHASE, CHLOROPLASTIC"/>
    <property type="match status" value="1"/>
</dbReference>
<evidence type="ECO:0000256" key="3">
    <source>
        <dbReference type="ARBA" id="ARBA00013109"/>
    </source>
</evidence>
<protein>
    <recommendedName>
        <fullName evidence="7 9">Uroporphyrinogen-III synthase</fullName>
        <ecNumber evidence="3 9">4.2.1.75</ecNumber>
    </recommendedName>
</protein>
<evidence type="ECO:0000313" key="12">
    <source>
        <dbReference type="Proteomes" id="UP000295496"/>
    </source>
</evidence>
<evidence type="ECO:0000256" key="5">
    <source>
        <dbReference type="ARBA" id="ARBA00023244"/>
    </source>
</evidence>
<evidence type="ECO:0000256" key="1">
    <source>
        <dbReference type="ARBA" id="ARBA00004772"/>
    </source>
</evidence>
<keyword evidence="4 9" id="KW-0456">Lyase</keyword>
<dbReference type="UniPathway" id="UPA00251">
    <property type="reaction ID" value="UER00320"/>
</dbReference>
<comment type="function">
    <text evidence="6 9">Catalyzes cyclization of the linear tetrapyrrole, hydroxymethylbilane, to the macrocyclic uroporphyrinogen III.</text>
</comment>
<evidence type="ECO:0000256" key="4">
    <source>
        <dbReference type="ARBA" id="ARBA00023239"/>
    </source>
</evidence>
<evidence type="ECO:0000313" key="11">
    <source>
        <dbReference type="EMBL" id="TCK67115.1"/>
    </source>
</evidence>
<dbReference type="EC" id="4.2.1.75" evidence="3 9"/>
<dbReference type="EMBL" id="SMGJ01000007">
    <property type="protein sequence ID" value="TCK67115.1"/>
    <property type="molecule type" value="Genomic_DNA"/>
</dbReference>
<organism evidence="11 12">
    <name type="scientific">Lonepinella koalarum</name>
    <dbReference type="NCBI Taxonomy" id="53417"/>
    <lineage>
        <taxon>Bacteria</taxon>
        <taxon>Pseudomonadati</taxon>
        <taxon>Pseudomonadota</taxon>
        <taxon>Gammaproteobacteria</taxon>
        <taxon>Pasteurellales</taxon>
        <taxon>Pasteurellaceae</taxon>
        <taxon>Lonepinella</taxon>
    </lineage>
</organism>
<dbReference type="InterPro" id="IPR039793">
    <property type="entry name" value="UROS/Hem4"/>
</dbReference>
<comment type="similarity">
    <text evidence="2 9">Belongs to the uroporphyrinogen-III synthase family.</text>
</comment>
<dbReference type="InterPro" id="IPR036108">
    <property type="entry name" value="4pyrrol_syn_uPrphyn_synt_sf"/>
</dbReference>
<dbReference type="PANTHER" id="PTHR38042">
    <property type="entry name" value="UROPORPHYRINOGEN-III SYNTHASE, CHLOROPLASTIC"/>
    <property type="match status" value="1"/>
</dbReference>
<proteinExistence type="inferred from homology"/>
<dbReference type="Proteomes" id="UP000295496">
    <property type="component" value="Unassembled WGS sequence"/>
</dbReference>
<dbReference type="Pfam" id="PF02602">
    <property type="entry name" value="HEM4"/>
    <property type="match status" value="1"/>
</dbReference>
<keyword evidence="5 9" id="KW-0627">Porphyrin biosynthesis</keyword>
<evidence type="ECO:0000256" key="7">
    <source>
        <dbReference type="ARBA" id="ARBA00040167"/>
    </source>
</evidence>
<dbReference type="AlphaFoldDB" id="A0A4R1KPZ3"/>
<dbReference type="Gene3D" id="3.40.50.10090">
    <property type="match status" value="2"/>
</dbReference>
<reference evidence="11 12" key="1">
    <citation type="submission" date="2019-03" db="EMBL/GenBank/DDBJ databases">
        <title>Genomic Encyclopedia of Type Strains, Phase IV (KMG-IV): sequencing the most valuable type-strain genomes for metagenomic binning, comparative biology and taxonomic classification.</title>
        <authorList>
            <person name="Goeker M."/>
        </authorList>
    </citation>
    <scope>NUCLEOTIDE SEQUENCE [LARGE SCALE GENOMIC DNA]</scope>
    <source>
        <strain evidence="11 12">DSM 10053</strain>
    </source>
</reference>
<dbReference type="RefSeq" id="WP_132302600.1">
    <property type="nucleotide sequence ID" value="NZ_CP170642.1"/>
</dbReference>
<sequence length="253" mass="28057">MAVLITRPDQAGKQLAERLNKVGIANIHLPFFSISAGRELNQLPNKINQLKSGDYIFCVSKSAVNFAVETLLATGFQWREDIDYFAVGQGTAEYLASQCGITVHYPFQQENSEGVLNLALMQDLEDKNILILRGNGGREHFAAQAKLRGATINVLECYQRLPIDYNNDEQIDLWKRAGINCVLVTSAEILNALVDFVPVREQTWLKGCQLVTISRRIANLAVAVGWQKENIIIAPKADNATLVETLASRLLTS</sequence>
<evidence type="ECO:0000259" key="10">
    <source>
        <dbReference type="Pfam" id="PF02602"/>
    </source>
</evidence>
<gene>
    <name evidence="11" type="ORF">EV692_2021</name>
</gene>
<dbReference type="GO" id="GO:0006782">
    <property type="term" value="P:protoporphyrinogen IX biosynthetic process"/>
    <property type="evidence" value="ECO:0007669"/>
    <property type="project" value="UniProtKB-UniRule"/>
</dbReference>
<dbReference type="GO" id="GO:0006780">
    <property type="term" value="P:uroporphyrinogen III biosynthetic process"/>
    <property type="evidence" value="ECO:0007669"/>
    <property type="project" value="UniProtKB-UniRule"/>
</dbReference>
<keyword evidence="12" id="KW-1185">Reference proteome</keyword>
<dbReference type="InterPro" id="IPR003754">
    <property type="entry name" value="4pyrrol_synth_uPrphyn_synth"/>
</dbReference>
<accession>A0A4R1KPZ3</accession>
<evidence type="ECO:0000256" key="9">
    <source>
        <dbReference type="RuleBase" id="RU366031"/>
    </source>
</evidence>
<evidence type="ECO:0000256" key="6">
    <source>
        <dbReference type="ARBA" id="ARBA00037589"/>
    </source>
</evidence>
<dbReference type="CDD" id="cd06578">
    <property type="entry name" value="HemD"/>
    <property type="match status" value="1"/>
</dbReference>
<comment type="caution">
    <text evidence="11">The sequence shown here is derived from an EMBL/GenBank/DDBJ whole genome shotgun (WGS) entry which is preliminary data.</text>
</comment>
<dbReference type="SUPFAM" id="SSF69618">
    <property type="entry name" value="HemD-like"/>
    <property type="match status" value="1"/>
</dbReference>
<comment type="pathway">
    <text evidence="1 9">Porphyrin-containing compound metabolism; protoporphyrin-IX biosynthesis; coproporphyrinogen-III from 5-aminolevulinate: step 3/4.</text>
</comment>
<dbReference type="OrthoDB" id="9787650at2"/>